<dbReference type="InterPro" id="IPR016169">
    <property type="entry name" value="FAD-bd_PCMH_sub2"/>
</dbReference>
<dbReference type="Gene3D" id="3.30.43.10">
    <property type="entry name" value="Uridine Diphospho-n-acetylenolpyruvylglucosamine Reductase, domain 2"/>
    <property type="match status" value="1"/>
</dbReference>
<evidence type="ECO:0000313" key="8">
    <source>
        <dbReference type="Proteomes" id="UP000265719"/>
    </source>
</evidence>
<gene>
    <name evidence="7" type="ORF">NI17_007435</name>
</gene>
<dbReference type="InterPro" id="IPR016167">
    <property type="entry name" value="FAD-bd_PCMH_sub1"/>
</dbReference>
<keyword evidence="4" id="KW-0274">FAD</keyword>
<dbReference type="InterPro" id="IPR050416">
    <property type="entry name" value="FAD-linked_Oxidoreductase"/>
</dbReference>
<dbReference type="EMBL" id="CP063196">
    <property type="protein sequence ID" value="UOE20989.1"/>
    <property type="molecule type" value="Genomic_DNA"/>
</dbReference>
<dbReference type="InterPro" id="IPR036318">
    <property type="entry name" value="FAD-bd_PCMH-like_sf"/>
</dbReference>
<dbReference type="SUPFAM" id="SSF56176">
    <property type="entry name" value="FAD-binding/transporter-associated domain-like"/>
    <property type="match status" value="1"/>
</dbReference>
<evidence type="ECO:0000256" key="2">
    <source>
        <dbReference type="ARBA" id="ARBA00005466"/>
    </source>
</evidence>
<dbReference type="Gene3D" id="3.30.465.10">
    <property type="match status" value="1"/>
</dbReference>
<dbReference type="PANTHER" id="PTHR42973:SF39">
    <property type="entry name" value="FAD-BINDING PCMH-TYPE DOMAIN-CONTAINING PROTEIN"/>
    <property type="match status" value="1"/>
</dbReference>
<comment type="cofactor">
    <cofactor evidence="1">
        <name>FAD</name>
        <dbReference type="ChEBI" id="CHEBI:57692"/>
    </cofactor>
</comment>
<protein>
    <submittedName>
        <fullName evidence="7">FAD-binding oxidoreductase</fullName>
    </submittedName>
</protein>
<dbReference type="InterPro" id="IPR016166">
    <property type="entry name" value="FAD-bd_PCMH"/>
</dbReference>
<dbReference type="PROSITE" id="PS51387">
    <property type="entry name" value="FAD_PCMH"/>
    <property type="match status" value="1"/>
</dbReference>
<sequence length="436" mass="46082">MPADDLRTAVRGSVLLPGDDGFAQACRAWNLTVDQPVAAVVEAADADDVAALVRCARRRGLSVAAQPNGHGASGDTDGVILLRTGRLDGVEADPERRTARIGAGARWEQVQRAASPHGLTGLAGSMPRINVVGYTLGGGLSWFGRRHGWACDAVRAFDIVDADGDRARVSAEENPDLWWALRGGGGDFAVVTAVEVELYPAPGLYGGRVVWPGERTAEVFEAFVEITGNAPRELSVWFQRFQLPEAPPVVAVDAAYLGDPQEGRAALARLDKIGGALADTRAVLPVERLGDITAEPTDPTPGLGHTELLTGLDAETARALTDGPVAPLVNIQVRHLGGALAEPRPGAGARGPLTEPYLVHLLGLGLPRLRQAVASRRAELVEALGARAGGPKPYTFLVPGERAADAFDAQTLERLRAVKRSRDPHGVFRANFSVLR</sequence>
<dbReference type="Gene3D" id="3.40.462.20">
    <property type="match status" value="1"/>
</dbReference>
<comment type="similarity">
    <text evidence="2">Belongs to the oxygen-dependent FAD-linked oxidoreductase family.</text>
</comment>
<dbReference type="Proteomes" id="UP000265719">
    <property type="component" value="Chromosome"/>
</dbReference>
<dbReference type="AlphaFoldDB" id="A0AA97LZJ1"/>
<evidence type="ECO:0000256" key="3">
    <source>
        <dbReference type="ARBA" id="ARBA00022630"/>
    </source>
</evidence>
<dbReference type="InterPro" id="IPR006094">
    <property type="entry name" value="Oxid_FAD_bind_N"/>
</dbReference>
<feature type="domain" description="FAD-binding PCMH-type" evidence="6">
    <location>
        <begin position="33"/>
        <end position="201"/>
    </location>
</feature>
<keyword evidence="5" id="KW-0560">Oxidoreductase</keyword>
<keyword evidence="3" id="KW-0285">Flavoprotein</keyword>
<evidence type="ECO:0000256" key="4">
    <source>
        <dbReference type="ARBA" id="ARBA00022827"/>
    </source>
</evidence>
<organism evidence="7 8">
    <name type="scientific">Thermobifida halotolerans</name>
    <dbReference type="NCBI Taxonomy" id="483545"/>
    <lineage>
        <taxon>Bacteria</taxon>
        <taxon>Bacillati</taxon>
        <taxon>Actinomycetota</taxon>
        <taxon>Actinomycetes</taxon>
        <taxon>Streptosporangiales</taxon>
        <taxon>Nocardiopsidaceae</taxon>
        <taxon>Thermobifida</taxon>
    </lineage>
</organism>
<dbReference type="RefSeq" id="WP_068693168.1">
    <property type="nucleotide sequence ID" value="NZ_CP063196.1"/>
</dbReference>
<dbReference type="Pfam" id="PF01565">
    <property type="entry name" value="FAD_binding_4"/>
    <property type="match status" value="1"/>
</dbReference>
<proteinExistence type="inferred from homology"/>
<dbReference type="GO" id="GO:0071949">
    <property type="term" value="F:FAD binding"/>
    <property type="evidence" value="ECO:0007669"/>
    <property type="project" value="InterPro"/>
</dbReference>
<evidence type="ECO:0000313" key="7">
    <source>
        <dbReference type="EMBL" id="UOE20989.1"/>
    </source>
</evidence>
<evidence type="ECO:0000256" key="5">
    <source>
        <dbReference type="ARBA" id="ARBA00023002"/>
    </source>
</evidence>
<dbReference type="GO" id="GO:0016491">
    <property type="term" value="F:oxidoreductase activity"/>
    <property type="evidence" value="ECO:0007669"/>
    <property type="project" value="UniProtKB-KW"/>
</dbReference>
<keyword evidence="8" id="KW-1185">Reference proteome</keyword>
<dbReference type="KEGG" id="thao:NI17_007435"/>
<accession>A0AA97LZJ1</accession>
<evidence type="ECO:0000259" key="6">
    <source>
        <dbReference type="PROSITE" id="PS51387"/>
    </source>
</evidence>
<name>A0AA97LZJ1_9ACTN</name>
<dbReference type="PANTHER" id="PTHR42973">
    <property type="entry name" value="BINDING OXIDOREDUCTASE, PUTATIVE (AFU_ORTHOLOGUE AFUA_1G17690)-RELATED"/>
    <property type="match status" value="1"/>
</dbReference>
<evidence type="ECO:0000256" key="1">
    <source>
        <dbReference type="ARBA" id="ARBA00001974"/>
    </source>
</evidence>
<reference evidence="7" key="1">
    <citation type="submission" date="2020-10" db="EMBL/GenBank/DDBJ databases">
        <title>De novo genome project of the cellulose decomposer Thermobifida halotolerans type strain.</title>
        <authorList>
            <person name="Nagy I."/>
            <person name="Horvath B."/>
            <person name="Kukolya J."/>
            <person name="Nagy I."/>
            <person name="Orsini M."/>
        </authorList>
    </citation>
    <scope>NUCLEOTIDE SEQUENCE</scope>
    <source>
        <strain evidence="7">DSM 44931</strain>
    </source>
</reference>